<gene>
    <name evidence="2" type="ORF">SAMN05216302_10141</name>
</gene>
<keyword evidence="1" id="KW-0812">Transmembrane</keyword>
<evidence type="ECO:0000313" key="3">
    <source>
        <dbReference type="Proteomes" id="UP000199533"/>
    </source>
</evidence>
<dbReference type="OrthoDB" id="129082at2"/>
<organism evidence="2 3">
    <name type="scientific">Nitrosomonas aestuarii</name>
    <dbReference type="NCBI Taxonomy" id="52441"/>
    <lineage>
        <taxon>Bacteria</taxon>
        <taxon>Pseudomonadati</taxon>
        <taxon>Pseudomonadota</taxon>
        <taxon>Betaproteobacteria</taxon>
        <taxon>Nitrosomonadales</taxon>
        <taxon>Nitrosomonadaceae</taxon>
        <taxon>Nitrosomonas</taxon>
    </lineage>
</organism>
<keyword evidence="1" id="KW-0472">Membrane</keyword>
<dbReference type="EMBL" id="FOSP01000014">
    <property type="protein sequence ID" value="SFK73631.1"/>
    <property type="molecule type" value="Genomic_DNA"/>
</dbReference>
<accession>A0A1I4C0F9</accession>
<name>A0A1I4C0F9_9PROT</name>
<protein>
    <submittedName>
        <fullName evidence="2">Uncharacterized protein</fullName>
    </submittedName>
</protein>
<evidence type="ECO:0000313" key="2">
    <source>
        <dbReference type="EMBL" id="SFK73631.1"/>
    </source>
</evidence>
<feature type="transmembrane region" description="Helical" evidence="1">
    <location>
        <begin position="25"/>
        <end position="44"/>
    </location>
</feature>
<keyword evidence="3" id="KW-1185">Reference proteome</keyword>
<dbReference type="RefSeq" id="WP_090699634.1">
    <property type="nucleotide sequence ID" value="NZ_FOSP01000014.1"/>
</dbReference>
<sequence length="62" mass="6735">MAGLDAYGPLLIALPFIFGFANEEIATNFYIVMGVVVIVVGMLTNYQEEARHRSGNGKVSTQ</sequence>
<dbReference type="AlphaFoldDB" id="A0A1I4C0F9"/>
<keyword evidence="1" id="KW-1133">Transmembrane helix</keyword>
<reference evidence="3" key="1">
    <citation type="submission" date="2016-10" db="EMBL/GenBank/DDBJ databases">
        <authorList>
            <person name="Varghese N."/>
            <person name="Submissions S."/>
        </authorList>
    </citation>
    <scope>NUCLEOTIDE SEQUENCE [LARGE SCALE GENOMIC DNA]</scope>
    <source>
        <strain evidence="3">Nm69</strain>
    </source>
</reference>
<dbReference type="Proteomes" id="UP000199533">
    <property type="component" value="Unassembled WGS sequence"/>
</dbReference>
<proteinExistence type="predicted"/>
<evidence type="ECO:0000256" key="1">
    <source>
        <dbReference type="SAM" id="Phobius"/>
    </source>
</evidence>